<evidence type="ECO:0000256" key="2">
    <source>
        <dbReference type="ARBA" id="ARBA00022737"/>
    </source>
</evidence>
<dbReference type="AlphaFoldDB" id="M2TIE1"/>
<dbReference type="InterPro" id="IPR007111">
    <property type="entry name" value="NACHT_NTPase"/>
</dbReference>
<dbReference type="Gene3D" id="3.40.50.300">
    <property type="entry name" value="P-loop containing nucleotide triphosphate hydrolases"/>
    <property type="match status" value="1"/>
</dbReference>
<dbReference type="Pfam" id="PF24883">
    <property type="entry name" value="NPHP3_N"/>
    <property type="match status" value="1"/>
</dbReference>
<evidence type="ECO:0000313" key="9">
    <source>
        <dbReference type="Proteomes" id="UP000016934"/>
    </source>
</evidence>
<evidence type="ECO:0000256" key="4">
    <source>
        <dbReference type="ARBA" id="ARBA00039789"/>
    </source>
</evidence>
<evidence type="ECO:0000259" key="7">
    <source>
        <dbReference type="PROSITE" id="PS50837"/>
    </source>
</evidence>
<comment type="similarity">
    <text evidence="3">Belongs to the WD repeat MDV1/CAF4 family.</text>
</comment>
<dbReference type="InterPro" id="IPR019775">
    <property type="entry name" value="WD40_repeat_CS"/>
</dbReference>
<dbReference type="Proteomes" id="UP000016934">
    <property type="component" value="Unassembled WGS sequence"/>
</dbReference>
<dbReference type="Pfam" id="PF00400">
    <property type="entry name" value="WD40"/>
    <property type="match status" value="6"/>
</dbReference>
<feature type="repeat" description="WD" evidence="6">
    <location>
        <begin position="864"/>
        <end position="904"/>
    </location>
</feature>
<gene>
    <name evidence="8" type="ORF">COCSADRAFT_350033</name>
</gene>
<dbReference type="PROSITE" id="PS50082">
    <property type="entry name" value="WD_REPEATS_2"/>
    <property type="match status" value="4"/>
</dbReference>
<dbReference type="CDD" id="cd00200">
    <property type="entry name" value="WD40"/>
    <property type="match status" value="1"/>
</dbReference>
<reference evidence="8 9" key="1">
    <citation type="journal article" date="2012" name="PLoS Pathog.">
        <title>Diverse lifestyles and strategies of plant pathogenesis encoded in the genomes of eighteen Dothideomycetes fungi.</title>
        <authorList>
            <person name="Ohm R.A."/>
            <person name="Feau N."/>
            <person name="Henrissat B."/>
            <person name="Schoch C.L."/>
            <person name="Horwitz B.A."/>
            <person name="Barry K.W."/>
            <person name="Condon B.J."/>
            <person name="Copeland A.C."/>
            <person name="Dhillon B."/>
            <person name="Glaser F."/>
            <person name="Hesse C.N."/>
            <person name="Kosti I."/>
            <person name="LaButti K."/>
            <person name="Lindquist E.A."/>
            <person name="Lucas S."/>
            <person name="Salamov A.A."/>
            <person name="Bradshaw R.E."/>
            <person name="Ciuffetti L."/>
            <person name="Hamelin R.C."/>
            <person name="Kema G.H.J."/>
            <person name="Lawrence C."/>
            <person name="Scott J.A."/>
            <person name="Spatafora J.W."/>
            <person name="Turgeon B.G."/>
            <person name="de Wit P.J.G.M."/>
            <person name="Zhong S."/>
            <person name="Goodwin S.B."/>
            <person name="Grigoriev I.V."/>
        </authorList>
    </citation>
    <scope>NUCLEOTIDE SEQUENCE [LARGE SCALE GENOMIC DNA]</scope>
    <source>
        <strain evidence="9">ND90Pr / ATCC 201652</strain>
    </source>
</reference>
<dbReference type="InterPro" id="IPR036322">
    <property type="entry name" value="WD40_repeat_dom_sf"/>
</dbReference>
<dbReference type="FunFam" id="3.40.50.300:FF:001638">
    <property type="entry name" value="NACHT and WD40 domain protein"/>
    <property type="match status" value="1"/>
</dbReference>
<dbReference type="SMART" id="SM00320">
    <property type="entry name" value="WD40"/>
    <property type="match status" value="7"/>
</dbReference>
<feature type="repeat" description="WD" evidence="6">
    <location>
        <begin position="822"/>
        <end position="863"/>
    </location>
</feature>
<dbReference type="GO" id="GO:1990234">
    <property type="term" value="C:transferase complex"/>
    <property type="evidence" value="ECO:0007669"/>
    <property type="project" value="UniProtKB-ARBA"/>
</dbReference>
<proteinExistence type="inferred from homology"/>
<dbReference type="InterPro" id="IPR001680">
    <property type="entry name" value="WD40_rpt"/>
</dbReference>
<dbReference type="PROSITE" id="PS50294">
    <property type="entry name" value="WD_REPEATS_REGION"/>
    <property type="match status" value="3"/>
</dbReference>
<dbReference type="KEGG" id="bsc:COCSADRAFT_350033"/>
<reference evidence="9" key="2">
    <citation type="journal article" date="2013" name="PLoS Genet.">
        <title>Comparative genome structure, secondary metabolite, and effector coding capacity across Cochliobolus pathogens.</title>
        <authorList>
            <person name="Condon B.J."/>
            <person name="Leng Y."/>
            <person name="Wu D."/>
            <person name="Bushley K.E."/>
            <person name="Ohm R.A."/>
            <person name="Otillar R."/>
            <person name="Martin J."/>
            <person name="Schackwitz W."/>
            <person name="Grimwood J."/>
            <person name="MohdZainudin N."/>
            <person name="Xue C."/>
            <person name="Wang R."/>
            <person name="Manning V.A."/>
            <person name="Dhillon B."/>
            <person name="Tu Z.J."/>
            <person name="Steffenson B.J."/>
            <person name="Salamov A."/>
            <person name="Sun H."/>
            <person name="Lowry S."/>
            <person name="LaButti K."/>
            <person name="Han J."/>
            <person name="Copeland A."/>
            <person name="Lindquist E."/>
            <person name="Barry K."/>
            <person name="Schmutz J."/>
            <person name="Baker S.E."/>
            <person name="Ciuffetti L.M."/>
            <person name="Grigoriev I.V."/>
            <person name="Zhong S."/>
            <person name="Turgeon B.G."/>
        </authorList>
    </citation>
    <scope>NUCLEOTIDE SEQUENCE [LARGE SCALE GENOMIC DNA]</scope>
    <source>
        <strain evidence="9">ND90Pr / ATCC 201652</strain>
    </source>
</reference>
<dbReference type="eggNOG" id="KOG0272">
    <property type="taxonomic scope" value="Eukaryota"/>
</dbReference>
<evidence type="ECO:0000313" key="8">
    <source>
        <dbReference type="EMBL" id="EMD68477.1"/>
    </source>
</evidence>
<keyword evidence="9" id="KW-1185">Reference proteome</keyword>
<evidence type="ECO:0000256" key="1">
    <source>
        <dbReference type="ARBA" id="ARBA00022574"/>
    </source>
</evidence>
<dbReference type="InterPro" id="IPR010730">
    <property type="entry name" value="HET"/>
</dbReference>
<sequence>MRLLKRNEYGAITIESFSDGLAPPYAILSHTWGKDKDEVAFADIVDGRGKGKAGYRKIYFCDIQAQRDGLQYFWIDTCCINKDDKAELSQAIQSMFRWYQNARTCYVYLSDVRTKKRRFEETVNGPDWQAMFRSSRWFTRGWTLQELIAPCTVRFFSQEADELGDRCSLRLLINKITSIPLEVLDGGALSQCKTDERQRWANHRSTKLKEDRAYALSGLCGVNIAPVYGEGEEEAFRRLRREIEKLEDCVRDLRDSDPRIDKKRIEETKGGLLFGLYHWVLDNRTFQQWQYDPTSQLLWIKGDPGKGKTMLLCGIIDEIQKNIRHNMVAYFFCQATDSRINNAVAVLRGLLYMLVDQQPLLARHVQKQYEHAGKQLFEDANAWVTLRDIFRDVLHDPSLGRTCLVVDALDECIVDLPKLLDFVAKQTSASSHVKWIVSSRNWPEIEAQLERAGHKIKLSLELNADSIAIAVGAFIEKKVKILATEKQYTPELQLEVLQYLTSNANDTFLWVALVCQNLEKIPTRHVRKKLNEFPPDLNDLYERMVSQISGLEDAGTCLQVLALAAVSYRPITISELVTLAEEVQKNADDVEEIVAFCGSFLTLREGIIYFVHQSAKDFLLTKAASKIFPDGAEAVHCSIFLRSMDVISSTLHKNIYDLKAQGIANEDISIPAQDPLASVRYSCTYWADHLCDSNPDWSANNAEKPQLAATIEGFFRETYLYWIEALSLCQSVEQGIVAVTKVLQLVENDRSRVELASLINDAWRFILHHKSMIKEWPLQIYTSGILFSPRTSIIRNIFKSQAQGWDIQTHQEHSWSACMQTLEGHSNRVKSVAFSSDGTRLASASDDETVKIWDANNGQCLQTLRGHSSWAESVAFSLDGARLASVSDNEVKIWDAYNGQYLQTLEGHSSWVNLVAFSPDGTRLASASDDETVKIWDAYSGQCLWTFDLHLQQASSVAFSPDGTRLALASGHEVKIGDVYSGGCLQTFEGHSSWVPSVAFSPDGMRLASASADMTVKIWDTQSAHHLPELVRYRYRVRLVAFSPDGTRLISASDEVKIWDAYSGQCLQTLKGNSYKLDSVAFSPDGAYIVSNQGKFRLDASVVGTPSNIINLGHTHNVDRDIRLDKNWILIEGEKILWIPPEYRACTSAIRENKVAVGTWYGTVWICTIDGSVGTS</sequence>
<dbReference type="PROSITE" id="PS50837">
    <property type="entry name" value="NACHT"/>
    <property type="match status" value="1"/>
</dbReference>
<dbReference type="PANTHER" id="PTHR22847:SF637">
    <property type="entry name" value="WD REPEAT DOMAIN 5B"/>
    <property type="match status" value="1"/>
</dbReference>
<dbReference type="OrthoDB" id="538223at2759"/>
<name>M2TIE1_COCSN</name>
<evidence type="ECO:0000256" key="5">
    <source>
        <dbReference type="ARBA" id="ARBA00043913"/>
    </source>
</evidence>
<dbReference type="OMA" id="NDAWRFI"/>
<dbReference type="PRINTS" id="PR00320">
    <property type="entry name" value="GPROTEINBRPT"/>
</dbReference>
<dbReference type="PANTHER" id="PTHR22847">
    <property type="entry name" value="WD40 REPEAT PROTEIN"/>
    <property type="match status" value="1"/>
</dbReference>
<keyword evidence="1 6" id="KW-0853">WD repeat</keyword>
<keyword evidence="2" id="KW-0677">Repeat</keyword>
<dbReference type="InterPro" id="IPR027417">
    <property type="entry name" value="P-loop_NTPase"/>
</dbReference>
<dbReference type="EMBL" id="KB445638">
    <property type="protein sequence ID" value="EMD68477.1"/>
    <property type="molecule type" value="Genomic_DNA"/>
</dbReference>
<evidence type="ECO:0000256" key="6">
    <source>
        <dbReference type="PROSITE-ProRule" id="PRU00221"/>
    </source>
</evidence>
<dbReference type="GeneID" id="19138000"/>
<comment type="function">
    <text evidence="5">Involved in mitochondrial fission. Acts as an adapter protein required to form mitochondrial fission complexes. Formation of these complexes is required to promote constriction and fission of the mitochondrial compartment at a late step in mitochondrial division.</text>
</comment>
<dbReference type="RefSeq" id="XP_007696075.1">
    <property type="nucleotide sequence ID" value="XM_007697885.1"/>
</dbReference>
<dbReference type="InterPro" id="IPR020472">
    <property type="entry name" value="WD40_PAC1"/>
</dbReference>
<dbReference type="STRING" id="665912.M2TIE1"/>
<dbReference type="Gene3D" id="2.130.10.10">
    <property type="entry name" value="YVTN repeat-like/Quinoprotein amine dehydrogenase"/>
    <property type="match status" value="3"/>
</dbReference>
<feature type="domain" description="NACHT" evidence="7">
    <location>
        <begin position="296"/>
        <end position="516"/>
    </location>
</feature>
<dbReference type="Pfam" id="PF06985">
    <property type="entry name" value="HET"/>
    <property type="match status" value="1"/>
</dbReference>
<feature type="repeat" description="WD" evidence="6">
    <location>
        <begin position="905"/>
        <end position="946"/>
    </location>
</feature>
<dbReference type="PROSITE" id="PS00678">
    <property type="entry name" value="WD_REPEATS_1"/>
    <property type="match status" value="2"/>
</dbReference>
<protein>
    <recommendedName>
        <fullName evidence="4">Mitochondrial division protein 1</fullName>
    </recommendedName>
</protein>
<accession>M2TIE1</accession>
<organism evidence="8 9">
    <name type="scientific">Cochliobolus sativus (strain ND90Pr / ATCC 201652)</name>
    <name type="common">Common root rot and spot blotch fungus</name>
    <name type="synonym">Bipolaris sorokiniana</name>
    <dbReference type="NCBI Taxonomy" id="665912"/>
    <lineage>
        <taxon>Eukaryota</taxon>
        <taxon>Fungi</taxon>
        <taxon>Dikarya</taxon>
        <taxon>Ascomycota</taxon>
        <taxon>Pezizomycotina</taxon>
        <taxon>Dothideomycetes</taxon>
        <taxon>Pleosporomycetidae</taxon>
        <taxon>Pleosporales</taxon>
        <taxon>Pleosporineae</taxon>
        <taxon>Pleosporaceae</taxon>
        <taxon>Bipolaris</taxon>
    </lineage>
</organism>
<dbReference type="GO" id="GO:0005634">
    <property type="term" value="C:nucleus"/>
    <property type="evidence" value="ECO:0007669"/>
    <property type="project" value="TreeGrafter"/>
</dbReference>
<evidence type="ECO:0000256" key="3">
    <source>
        <dbReference type="ARBA" id="ARBA00038415"/>
    </source>
</evidence>
<dbReference type="InterPro" id="IPR056884">
    <property type="entry name" value="NPHP3-like_N"/>
</dbReference>
<dbReference type="SUPFAM" id="SSF50978">
    <property type="entry name" value="WD40 repeat-like"/>
    <property type="match status" value="1"/>
</dbReference>
<feature type="repeat" description="WD" evidence="6">
    <location>
        <begin position="988"/>
        <end position="1029"/>
    </location>
</feature>
<dbReference type="SUPFAM" id="SSF52540">
    <property type="entry name" value="P-loop containing nucleoside triphosphate hydrolases"/>
    <property type="match status" value="1"/>
</dbReference>
<dbReference type="HOGENOM" id="CLU_000288_6_16_1"/>
<dbReference type="InterPro" id="IPR015943">
    <property type="entry name" value="WD40/YVTN_repeat-like_dom_sf"/>
</dbReference>